<dbReference type="AlphaFoldDB" id="A0A811PKQ1"/>
<evidence type="ECO:0000259" key="3">
    <source>
        <dbReference type="Pfam" id="PF06943"/>
    </source>
</evidence>
<feature type="domain" description="Zinc finger LSD1-type" evidence="3">
    <location>
        <begin position="46"/>
        <end position="68"/>
    </location>
</feature>
<proteinExistence type="predicted"/>
<evidence type="ECO:0000256" key="1">
    <source>
        <dbReference type="ARBA" id="ARBA00004123"/>
    </source>
</evidence>
<reference evidence="4" key="1">
    <citation type="submission" date="2020-10" db="EMBL/GenBank/DDBJ databases">
        <authorList>
            <person name="Han B."/>
            <person name="Lu T."/>
            <person name="Zhao Q."/>
            <person name="Huang X."/>
            <person name="Zhao Y."/>
        </authorList>
    </citation>
    <scope>NUCLEOTIDE SEQUENCE</scope>
</reference>
<feature type="domain" description="Zinc finger LSD1-type" evidence="3">
    <location>
        <begin position="7"/>
        <end position="30"/>
    </location>
</feature>
<dbReference type="InterPro" id="IPR040319">
    <property type="entry name" value="LSD1-like"/>
</dbReference>
<comment type="caution">
    <text evidence="4">The sequence shown here is derived from an EMBL/GenBank/DDBJ whole genome shotgun (WGS) entry which is preliminary data.</text>
</comment>
<evidence type="ECO:0000313" key="5">
    <source>
        <dbReference type="Proteomes" id="UP000604825"/>
    </source>
</evidence>
<gene>
    <name evidence="4" type="ORF">NCGR_LOCUS30796</name>
</gene>
<protein>
    <recommendedName>
        <fullName evidence="3">Zinc finger LSD1-type domain-containing protein</fullName>
    </recommendedName>
</protein>
<dbReference type="PANTHER" id="PTHR31747">
    <property type="entry name" value="PROTEIN LSD1"/>
    <property type="match status" value="1"/>
</dbReference>
<feature type="domain" description="Zinc finger LSD1-type" evidence="3">
    <location>
        <begin position="84"/>
        <end position="107"/>
    </location>
</feature>
<dbReference type="InterPro" id="IPR005735">
    <property type="entry name" value="Znf_LSD1"/>
</dbReference>
<keyword evidence="2" id="KW-0539">Nucleus</keyword>
<keyword evidence="5" id="KW-1185">Reference proteome</keyword>
<dbReference type="OrthoDB" id="5594417at2759"/>
<dbReference type="GO" id="GO:0005634">
    <property type="term" value="C:nucleus"/>
    <property type="evidence" value="ECO:0007669"/>
    <property type="project" value="UniProtKB-SubCell"/>
</dbReference>
<evidence type="ECO:0000256" key="2">
    <source>
        <dbReference type="ARBA" id="ARBA00023242"/>
    </source>
</evidence>
<evidence type="ECO:0000313" key="4">
    <source>
        <dbReference type="EMBL" id="CAD6246547.1"/>
    </source>
</evidence>
<organism evidence="4 5">
    <name type="scientific">Miscanthus lutarioriparius</name>
    <dbReference type="NCBI Taxonomy" id="422564"/>
    <lineage>
        <taxon>Eukaryota</taxon>
        <taxon>Viridiplantae</taxon>
        <taxon>Streptophyta</taxon>
        <taxon>Embryophyta</taxon>
        <taxon>Tracheophyta</taxon>
        <taxon>Spermatophyta</taxon>
        <taxon>Magnoliopsida</taxon>
        <taxon>Liliopsida</taxon>
        <taxon>Poales</taxon>
        <taxon>Poaceae</taxon>
        <taxon>PACMAD clade</taxon>
        <taxon>Panicoideae</taxon>
        <taxon>Andropogonodae</taxon>
        <taxon>Andropogoneae</taxon>
        <taxon>Saccharinae</taxon>
        <taxon>Miscanthus</taxon>
    </lineage>
</organism>
<dbReference type="Proteomes" id="UP000604825">
    <property type="component" value="Unassembled WGS sequence"/>
</dbReference>
<comment type="subcellular location">
    <subcellularLocation>
        <location evidence="1">Nucleus</location>
    </subcellularLocation>
</comment>
<sequence>MHSQLVCSGCKRLLQYRRGASGVCCPTCNTFTVSNPSGPEMSELVCAGCFTMLVHSRSATNIRCPHCRRLNSTRSGNQMGHLSCGQCRTTLAYPPGATTVGCPTCSNINPVRNNNAGGSARPAPSDARPQTVLVENPKTLDGKGKLVSNVAVGVTSWKT</sequence>
<dbReference type="PANTHER" id="PTHR31747:SF5">
    <property type="entry name" value="PROTEIN LOL4"/>
    <property type="match status" value="1"/>
</dbReference>
<name>A0A811PKQ1_9POAL</name>
<dbReference type="NCBIfam" id="TIGR01053">
    <property type="entry name" value="LSD1"/>
    <property type="match status" value="3"/>
</dbReference>
<dbReference type="EMBL" id="CAJGYO010000007">
    <property type="protein sequence ID" value="CAD6246547.1"/>
    <property type="molecule type" value="Genomic_DNA"/>
</dbReference>
<dbReference type="Pfam" id="PF06943">
    <property type="entry name" value="zf-LSD1"/>
    <property type="match status" value="3"/>
</dbReference>
<accession>A0A811PKQ1</accession>